<evidence type="ECO:0000256" key="1">
    <source>
        <dbReference type="SAM" id="Phobius"/>
    </source>
</evidence>
<organism evidence="2 3">
    <name type="scientific">Alcaligenes faecalis</name>
    <dbReference type="NCBI Taxonomy" id="511"/>
    <lineage>
        <taxon>Bacteria</taxon>
        <taxon>Pseudomonadati</taxon>
        <taxon>Pseudomonadota</taxon>
        <taxon>Betaproteobacteria</taxon>
        <taxon>Burkholderiales</taxon>
        <taxon>Alcaligenaceae</taxon>
        <taxon>Alcaligenes</taxon>
    </lineage>
</organism>
<feature type="transmembrane region" description="Helical" evidence="1">
    <location>
        <begin position="27"/>
        <end position="45"/>
    </location>
</feature>
<feature type="transmembrane region" description="Helical" evidence="1">
    <location>
        <begin position="97"/>
        <end position="120"/>
    </location>
</feature>
<dbReference type="Proteomes" id="UP000245216">
    <property type="component" value="Unassembled WGS sequence"/>
</dbReference>
<proteinExistence type="predicted"/>
<dbReference type="RefSeq" id="WP_109089321.1">
    <property type="nucleotide sequence ID" value="NZ_QEXO01000003.1"/>
</dbReference>
<dbReference type="AlphaFoldDB" id="A0A2U2BJG1"/>
<feature type="transmembrane region" description="Helical" evidence="1">
    <location>
        <begin position="342"/>
        <end position="367"/>
    </location>
</feature>
<feature type="transmembrane region" description="Helical" evidence="1">
    <location>
        <begin position="161"/>
        <end position="194"/>
    </location>
</feature>
<evidence type="ECO:0000313" key="3">
    <source>
        <dbReference type="Proteomes" id="UP000245216"/>
    </source>
</evidence>
<protein>
    <recommendedName>
        <fullName evidence="4">Nucleoside recognition family protein</fullName>
    </recommendedName>
</protein>
<keyword evidence="1" id="KW-0812">Transmembrane</keyword>
<keyword evidence="1" id="KW-0472">Membrane</keyword>
<feature type="transmembrane region" description="Helical" evidence="1">
    <location>
        <begin position="272"/>
        <end position="292"/>
    </location>
</feature>
<name>A0A2U2BJG1_ALCFA</name>
<keyword evidence="1" id="KW-1133">Transmembrane helix</keyword>
<evidence type="ECO:0008006" key="4">
    <source>
        <dbReference type="Google" id="ProtNLM"/>
    </source>
</evidence>
<reference evidence="2 3" key="2">
    <citation type="submission" date="2018-05" db="EMBL/GenBank/DDBJ databases">
        <authorList>
            <person name="Lanie J.A."/>
            <person name="Ng W.-L."/>
            <person name="Kazmierczak K.M."/>
            <person name="Andrzejewski T.M."/>
            <person name="Davidsen T.M."/>
            <person name="Wayne K.J."/>
            <person name="Tettelin H."/>
            <person name="Glass J.I."/>
            <person name="Rusch D."/>
            <person name="Podicherti R."/>
            <person name="Tsui H.-C.T."/>
            <person name="Winkler M.E."/>
        </authorList>
    </citation>
    <scope>NUCLEOTIDE SEQUENCE [LARGE SCALE GENOMIC DNA]</scope>
    <source>
        <strain evidence="2 3">YBY</strain>
    </source>
</reference>
<dbReference type="STRING" id="511.UZ73_11490"/>
<comment type="caution">
    <text evidence="2">The sequence shown here is derived from an EMBL/GenBank/DDBJ whole genome shotgun (WGS) entry which is preliminary data.</text>
</comment>
<feature type="transmembrane region" description="Helical" evidence="1">
    <location>
        <begin position="65"/>
        <end position="85"/>
    </location>
</feature>
<feature type="transmembrane region" description="Helical" evidence="1">
    <location>
        <begin position="304"/>
        <end position="330"/>
    </location>
</feature>
<gene>
    <name evidence="2" type="ORF">DF183_13495</name>
</gene>
<dbReference type="EMBL" id="QEXO01000003">
    <property type="protein sequence ID" value="PWE14155.1"/>
    <property type="molecule type" value="Genomic_DNA"/>
</dbReference>
<reference evidence="2 3" key="1">
    <citation type="submission" date="2018-05" db="EMBL/GenBank/DDBJ databases">
        <title>Genome Sequence of an Efficient Indole-Degrading Bacterium, Alcaligenes sp.YBY.</title>
        <authorList>
            <person name="Yang B."/>
        </authorList>
    </citation>
    <scope>NUCLEOTIDE SEQUENCE [LARGE SCALE GENOMIC DNA]</scope>
    <source>
        <strain evidence="2 3">YBY</strain>
    </source>
</reference>
<accession>A0A2U2BJG1</accession>
<feature type="transmembrane region" description="Helical" evidence="1">
    <location>
        <begin position="233"/>
        <end position="252"/>
    </location>
</feature>
<evidence type="ECO:0000313" key="2">
    <source>
        <dbReference type="EMBL" id="PWE14155.1"/>
    </source>
</evidence>
<sequence length="368" mass="39276">MDNKTIEIDKVVHSPPAGRRPLERIEAVGLSLLAVAMLTLFFFPATLSGAFDTVLNKVKPVVVDVFLTGQVGVAVIISVIIGRLLERLGFTDAMMRVFMPAMRAIGINPAVIIPSVYNIFGDINAAGRISGPLLRQAGATKDEQKIAVATMVQSQQSFSTFMLGMMALTFAGVNVFAVVLIAIFGPLLLSPLLLSRLVYRNVRSVDLLAAPRFTPNIDFAPMLFKAAREGVELLLLILIPAVALVFCVIGLLEHMGIWAPVSDVLERGLLALNIHPETGVLAMLVSPTLAMGKLQAMASTLDPSLVVGSFVLASSGLPLSAVFGQIPVVWAECSDLNEKEVMLAAVLGIVMRLLTAVILAVFLTPLII</sequence>